<dbReference type="EMBL" id="CABFNB010000124">
    <property type="protein sequence ID" value="VTZ64068.1"/>
    <property type="molecule type" value="Genomic_DNA"/>
</dbReference>
<dbReference type="AlphaFoldDB" id="A0A508X2L4"/>
<proteinExistence type="predicted"/>
<sequence>MKKATANMENTMSGPNEGDVSPSQLIDARISEFSDWRGETLARIRKLIRRADPEVIEEVKWRGVPVWSHAGIICTGEVYKNAVKTTFAKGASLDDPSGLFNSSLEGNTRRAIDFHEGEEIDEEAFIALVRAAVALNMSARTSARSQKKPKST</sequence>
<dbReference type="Gene3D" id="3.90.1150.200">
    <property type="match status" value="1"/>
</dbReference>
<reference evidence="3" key="1">
    <citation type="submission" date="2019-06" db="EMBL/GenBank/DDBJ databases">
        <authorList>
            <person name="Le Quere A."/>
            <person name="Colella S."/>
        </authorList>
    </citation>
    <scope>NUCLEOTIDE SEQUENCE</scope>
    <source>
        <strain evidence="3">EmedicaeMD41</strain>
    </source>
</reference>
<evidence type="ECO:0000313" key="3">
    <source>
        <dbReference type="EMBL" id="VTZ64068.1"/>
    </source>
</evidence>
<evidence type="ECO:0000256" key="1">
    <source>
        <dbReference type="SAM" id="MobiDB-lite"/>
    </source>
</evidence>
<evidence type="ECO:0000259" key="2">
    <source>
        <dbReference type="Pfam" id="PF08818"/>
    </source>
</evidence>
<dbReference type="InterPro" id="IPR014922">
    <property type="entry name" value="YdhG-like"/>
</dbReference>
<organism evidence="3">
    <name type="scientific">Sinorhizobium medicae</name>
    <dbReference type="NCBI Taxonomy" id="110321"/>
    <lineage>
        <taxon>Bacteria</taxon>
        <taxon>Pseudomonadati</taxon>
        <taxon>Pseudomonadota</taxon>
        <taxon>Alphaproteobacteria</taxon>
        <taxon>Hyphomicrobiales</taxon>
        <taxon>Rhizobiaceae</taxon>
        <taxon>Sinorhizobium/Ensifer group</taxon>
        <taxon>Sinorhizobium</taxon>
    </lineage>
</organism>
<dbReference type="SUPFAM" id="SSF159888">
    <property type="entry name" value="YdhG-like"/>
    <property type="match status" value="1"/>
</dbReference>
<feature type="region of interest" description="Disordered" evidence="1">
    <location>
        <begin position="1"/>
        <end position="22"/>
    </location>
</feature>
<protein>
    <recommendedName>
        <fullName evidence="2">YdhG-like domain-containing protein</fullName>
    </recommendedName>
</protein>
<dbReference type="Proteomes" id="UP000507954">
    <property type="component" value="Unassembled WGS sequence"/>
</dbReference>
<dbReference type="Pfam" id="PF08818">
    <property type="entry name" value="DUF1801"/>
    <property type="match status" value="1"/>
</dbReference>
<gene>
    <name evidence="3" type="ORF">EMEDMD4_560031</name>
</gene>
<accession>A0A508X2L4</accession>
<name>A0A508X2L4_9HYPH</name>
<feature type="domain" description="YdhG-like" evidence="2">
    <location>
        <begin position="37"/>
        <end position="133"/>
    </location>
</feature>